<dbReference type="AlphaFoldDB" id="A0A3B3TKL0"/>
<dbReference type="SUPFAM" id="SSF57610">
    <property type="entry name" value="Thyroglobulin type-1 domain"/>
    <property type="match status" value="1"/>
</dbReference>
<keyword evidence="3" id="KW-0677">Repeat</keyword>
<dbReference type="InterPro" id="IPR036857">
    <property type="entry name" value="Thyroglobulin_1_sf"/>
</dbReference>
<feature type="disulfide bond" evidence="5">
    <location>
        <begin position="51"/>
        <end position="58"/>
    </location>
</feature>
<sequence length="98" mass="10878">MEVAAPAGRPPILPVDLLTPDQRYQQEEQGQGTQSQTSHCDDDGKFLPQQCSGSTGYCWCVDTITGEEIQNTKTPPGVRPVNCGEWFCLNYDRVLEQC</sequence>
<reference evidence="8" key="1">
    <citation type="submission" date="2025-08" db="UniProtKB">
        <authorList>
            <consortium name="Ensembl"/>
        </authorList>
    </citation>
    <scope>IDENTIFICATION</scope>
</reference>
<evidence type="ECO:0000313" key="9">
    <source>
        <dbReference type="Proteomes" id="UP000261500"/>
    </source>
</evidence>
<evidence type="ECO:0000256" key="2">
    <source>
        <dbReference type="ARBA" id="ARBA00022525"/>
    </source>
</evidence>
<evidence type="ECO:0000313" key="8">
    <source>
        <dbReference type="Ensembl" id="ENSPLAP00000001790.1"/>
    </source>
</evidence>
<evidence type="ECO:0000256" key="5">
    <source>
        <dbReference type="PROSITE-ProRule" id="PRU00500"/>
    </source>
</evidence>
<dbReference type="CDD" id="cd00191">
    <property type="entry name" value="TY"/>
    <property type="match status" value="1"/>
</dbReference>
<dbReference type="Ensembl" id="ENSPLAT00000014151.1">
    <property type="protein sequence ID" value="ENSPLAP00000001790.1"/>
    <property type="gene ID" value="ENSPLAG00000002918.1"/>
</dbReference>
<evidence type="ECO:0000259" key="7">
    <source>
        <dbReference type="PROSITE" id="PS51162"/>
    </source>
</evidence>
<dbReference type="GO" id="GO:0005604">
    <property type="term" value="C:basement membrane"/>
    <property type="evidence" value="ECO:0007669"/>
    <property type="project" value="TreeGrafter"/>
</dbReference>
<evidence type="ECO:0000256" key="6">
    <source>
        <dbReference type="SAM" id="MobiDB-lite"/>
    </source>
</evidence>
<keyword evidence="4 5" id="KW-1015">Disulfide bond</keyword>
<comment type="subcellular location">
    <subcellularLocation>
        <location evidence="1">Secreted</location>
    </subcellularLocation>
</comment>
<dbReference type="Pfam" id="PF00086">
    <property type="entry name" value="Thyroglobulin_1"/>
    <property type="match status" value="1"/>
</dbReference>
<dbReference type="GO" id="GO:0007160">
    <property type="term" value="P:cell-matrix adhesion"/>
    <property type="evidence" value="ECO:0007669"/>
    <property type="project" value="TreeGrafter"/>
</dbReference>
<feature type="region of interest" description="Disordered" evidence="6">
    <location>
        <begin position="1"/>
        <end position="42"/>
    </location>
</feature>
<dbReference type="PANTHER" id="PTHR12352">
    <property type="entry name" value="SECRETED MODULAR CALCIUM-BINDING PROTEIN"/>
    <property type="match status" value="1"/>
</dbReference>
<dbReference type="STRING" id="48699.ENSPLAP00000001790"/>
<feature type="compositionally biased region" description="Low complexity" evidence="6">
    <location>
        <begin position="27"/>
        <end position="38"/>
    </location>
</feature>
<keyword evidence="2" id="KW-0964">Secreted</keyword>
<comment type="caution">
    <text evidence="5">Lacks conserved residue(s) required for the propagation of feature annotation.</text>
</comment>
<evidence type="ECO:0000256" key="3">
    <source>
        <dbReference type="ARBA" id="ARBA00022737"/>
    </source>
</evidence>
<dbReference type="GO" id="GO:0005615">
    <property type="term" value="C:extracellular space"/>
    <property type="evidence" value="ECO:0007669"/>
    <property type="project" value="TreeGrafter"/>
</dbReference>
<keyword evidence="9" id="KW-1185">Reference proteome</keyword>
<dbReference type="PANTHER" id="PTHR12352:SF3">
    <property type="entry name" value="NIDOGEN-2"/>
    <property type="match status" value="1"/>
</dbReference>
<proteinExistence type="predicted"/>
<dbReference type="Gene3D" id="4.10.800.10">
    <property type="entry name" value="Thyroglobulin type-1"/>
    <property type="match status" value="1"/>
</dbReference>
<organism evidence="8 9">
    <name type="scientific">Poecilia latipinna</name>
    <name type="common">sailfin molly</name>
    <dbReference type="NCBI Taxonomy" id="48699"/>
    <lineage>
        <taxon>Eukaryota</taxon>
        <taxon>Metazoa</taxon>
        <taxon>Chordata</taxon>
        <taxon>Craniata</taxon>
        <taxon>Vertebrata</taxon>
        <taxon>Euteleostomi</taxon>
        <taxon>Actinopterygii</taxon>
        <taxon>Neopterygii</taxon>
        <taxon>Teleostei</taxon>
        <taxon>Neoteleostei</taxon>
        <taxon>Acanthomorphata</taxon>
        <taxon>Ovalentaria</taxon>
        <taxon>Atherinomorphae</taxon>
        <taxon>Cyprinodontiformes</taxon>
        <taxon>Poeciliidae</taxon>
        <taxon>Poeciliinae</taxon>
        <taxon>Poecilia</taxon>
    </lineage>
</organism>
<feature type="domain" description="Thyroglobulin type-1" evidence="7">
    <location>
        <begin position="32"/>
        <end position="83"/>
    </location>
</feature>
<dbReference type="SMART" id="SM00211">
    <property type="entry name" value="TY"/>
    <property type="match status" value="1"/>
</dbReference>
<protein>
    <recommendedName>
        <fullName evidence="7">Thyroglobulin type-1 domain-containing protein</fullName>
    </recommendedName>
</protein>
<evidence type="ECO:0000256" key="4">
    <source>
        <dbReference type="ARBA" id="ARBA00023157"/>
    </source>
</evidence>
<dbReference type="InterPro" id="IPR051950">
    <property type="entry name" value="Dev_reg/Prot_inhib"/>
</dbReference>
<dbReference type="GeneTree" id="ENSGT00970000193619"/>
<dbReference type="PROSITE" id="PS51162">
    <property type="entry name" value="THYROGLOBULIN_1_2"/>
    <property type="match status" value="1"/>
</dbReference>
<evidence type="ECO:0000256" key="1">
    <source>
        <dbReference type="ARBA" id="ARBA00004613"/>
    </source>
</evidence>
<dbReference type="Proteomes" id="UP000261500">
    <property type="component" value="Unplaced"/>
</dbReference>
<reference evidence="8" key="2">
    <citation type="submission" date="2025-09" db="UniProtKB">
        <authorList>
            <consortium name="Ensembl"/>
        </authorList>
    </citation>
    <scope>IDENTIFICATION</scope>
</reference>
<accession>A0A3B3TKL0</accession>
<dbReference type="InterPro" id="IPR000716">
    <property type="entry name" value="Thyroglobulin_1"/>
</dbReference>
<name>A0A3B3TKL0_9TELE</name>